<dbReference type="Proteomes" id="UP000182466">
    <property type="component" value="Unassembled WGS sequence"/>
</dbReference>
<dbReference type="STRING" id="999627.SAMN05216236_14716"/>
<evidence type="ECO:0000313" key="1">
    <source>
        <dbReference type="EMBL" id="SFU19652.1"/>
    </source>
</evidence>
<organism evidence="1 2">
    <name type="scientific">Sedimentitalea nanhaiensis</name>
    <dbReference type="NCBI Taxonomy" id="999627"/>
    <lineage>
        <taxon>Bacteria</taxon>
        <taxon>Pseudomonadati</taxon>
        <taxon>Pseudomonadota</taxon>
        <taxon>Alphaproteobacteria</taxon>
        <taxon>Rhodobacterales</taxon>
        <taxon>Paracoccaceae</taxon>
        <taxon>Sedimentitalea</taxon>
    </lineage>
</organism>
<accession>A0A1I7E6V8</accession>
<protein>
    <submittedName>
        <fullName evidence="1">Uncharacterized protein</fullName>
    </submittedName>
</protein>
<dbReference type="OrthoDB" id="7363897at2"/>
<evidence type="ECO:0000313" key="2">
    <source>
        <dbReference type="Proteomes" id="UP000182466"/>
    </source>
</evidence>
<proteinExistence type="predicted"/>
<name>A0A1I7E6V8_9RHOB</name>
<dbReference type="AlphaFoldDB" id="A0A1I7E6V8"/>
<gene>
    <name evidence="1" type="ORF">SAMN05216236_14716</name>
</gene>
<dbReference type="RefSeq" id="WP_027263882.1">
    <property type="nucleotide sequence ID" value="NZ_FPAW01000047.1"/>
</dbReference>
<sequence length="67" mass="7652">MIELVFVACIVSAKQDCREHSLVYLDITPMVCLMAAQPELAKWVQTHPAHRIKSWKCRGLENAERDA</sequence>
<dbReference type="eggNOG" id="ENOG5032ZDF">
    <property type="taxonomic scope" value="Bacteria"/>
</dbReference>
<keyword evidence="2" id="KW-1185">Reference proteome</keyword>
<reference evidence="1 2" key="1">
    <citation type="submission" date="2016-10" db="EMBL/GenBank/DDBJ databases">
        <authorList>
            <person name="de Groot N.N."/>
        </authorList>
    </citation>
    <scope>NUCLEOTIDE SEQUENCE [LARGE SCALE GENOMIC DNA]</scope>
    <source>
        <strain evidence="1 2">CGMCC 1.10959</strain>
    </source>
</reference>
<dbReference type="EMBL" id="FPAW01000047">
    <property type="protein sequence ID" value="SFU19652.1"/>
    <property type="molecule type" value="Genomic_DNA"/>
</dbReference>